<evidence type="ECO:0000313" key="2">
    <source>
        <dbReference type="Proteomes" id="UP001596226"/>
    </source>
</evidence>
<sequence length="62" mass="7260">MIRALTDRHTYHGWLWIEAYQLGPDGDAVERRELFLMPAGVRWLTSPPAIRRPIRRHPARVG</sequence>
<organism evidence="1 2">
    <name type="scientific">Micromonospora vulcania</name>
    <dbReference type="NCBI Taxonomy" id="1441873"/>
    <lineage>
        <taxon>Bacteria</taxon>
        <taxon>Bacillati</taxon>
        <taxon>Actinomycetota</taxon>
        <taxon>Actinomycetes</taxon>
        <taxon>Micromonosporales</taxon>
        <taxon>Micromonosporaceae</taxon>
        <taxon>Micromonospora</taxon>
    </lineage>
</organism>
<comment type="caution">
    <text evidence="1">The sequence shown here is derived from an EMBL/GenBank/DDBJ whole genome shotgun (WGS) entry which is preliminary data.</text>
</comment>
<proteinExistence type="predicted"/>
<protein>
    <submittedName>
        <fullName evidence="1">Uncharacterized protein</fullName>
    </submittedName>
</protein>
<dbReference type="RefSeq" id="WP_377509958.1">
    <property type="nucleotide sequence ID" value="NZ_JBHSQS010000006.1"/>
</dbReference>
<gene>
    <name evidence="1" type="ORF">ACFQGL_11915</name>
</gene>
<reference evidence="2" key="1">
    <citation type="journal article" date="2019" name="Int. J. Syst. Evol. Microbiol.">
        <title>The Global Catalogue of Microorganisms (GCM) 10K type strain sequencing project: providing services to taxonomists for standard genome sequencing and annotation.</title>
        <authorList>
            <consortium name="The Broad Institute Genomics Platform"/>
            <consortium name="The Broad Institute Genome Sequencing Center for Infectious Disease"/>
            <person name="Wu L."/>
            <person name="Ma J."/>
        </authorList>
    </citation>
    <scope>NUCLEOTIDE SEQUENCE [LARGE SCALE GENOMIC DNA]</scope>
    <source>
        <strain evidence="2">CGMCC 4.7144</strain>
    </source>
</reference>
<evidence type="ECO:0000313" key="1">
    <source>
        <dbReference type="EMBL" id="MFC5924047.1"/>
    </source>
</evidence>
<accession>A0ABW1H6M1</accession>
<dbReference type="Proteomes" id="UP001596226">
    <property type="component" value="Unassembled WGS sequence"/>
</dbReference>
<dbReference type="EMBL" id="JBHSQS010000006">
    <property type="protein sequence ID" value="MFC5924047.1"/>
    <property type="molecule type" value="Genomic_DNA"/>
</dbReference>
<name>A0ABW1H6M1_9ACTN</name>
<keyword evidence="2" id="KW-1185">Reference proteome</keyword>